<keyword evidence="1" id="KW-0812">Transmembrane</keyword>
<feature type="transmembrane region" description="Helical" evidence="1">
    <location>
        <begin position="62"/>
        <end position="85"/>
    </location>
</feature>
<dbReference type="InterPro" id="IPR016833">
    <property type="entry name" value="Put_Na-Bile_cotransptr"/>
</dbReference>
<feature type="transmembrane region" description="Helical" evidence="1">
    <location>
        <begin position="158"/>
        <end position="179"/>
    </location>
</feature>
<proteinExistence type="predicted"/>
<feature type="transmembrane region" description="Helical" evidence="1">
    <location>
        <begin position="97"/>
        <end position="117"/>
    </location>
</feature>
<reference evidence="2" key="1">
    <citation type="submission" date="2022-01" db="EMBL/GenBank/DDBJ databases">
        <title>Gillisia lutea sp. nov., isolated from marine plastic residues from the Malvarosa beach (Valencia, Spain).</title>
        <authorList>
            <person name="Vidal-Verdu A."/>
            <person name="Molina-Menor E."/>
            <person name="Satari L."/>
            <person name="Pascual J."/>
            <person name="Pereto J."/>
            <person name="Porcar M."/>
        </authorList>
    </citation>
    <scope>NUCLEOTIDE SEQUENCE</scope>
    <source>
        <strain evidence="2">M10.2A</strain>
    </source>
</reference>
<feature type="transmembrane region" description="Helical" evidence="1">
    <location>
        <begin position="227"/>
        <end position="246"/>
    </location>
</feature>
<dbReference type="EMBL" id="JAKGTH010000008">
    <property type="protein sequence ID" value="MCF4101782.1"/>
    <property type="molecule type" value="Genomic_DNA"/>
</dbReference>
<name>A0ABS9EHJ3_9FLAO</name>
<evidence type="ECO:0000313" key="3">
    <source>
        <dbReference type="Proteomes" id="UP001179363"/>
    </source>
</evidence>
<dbReference type="PANTHER" id="PTHR18640:SF5">
    <property type="entry name" value="SODIUM_BILE ACID COTRANSPORTER 7"/>
    <property type="match status" value="1"/>
</dbReference>
<sequence>MKINGFILALLGAIVLAFLFPDALSKLPLKYIIDIGIGFIFFFYGLKLAPAEFKAGLLNYRSHILIQVTTFILFPLLTLVFIPFFEGGTRSDLWLSIFFLGVLPSTVSSSVVMVALAKGNLPTAIFNASISGIIGIIATPFLLSIFMLKTGEFEIQTVISKLLLQIMLPIISGLLLQVWLGRIARRYSKQLGLFDKGIIILIVYTSFSNSFNSGLFETVTFTDLLKIFGIVLTLFFVVYFSIGLACKKMGINLKDRITIQFCGTKKSLVHGSVMMKIIFGASASAGLFLLPIMLYHIFQLLMISVFAERYGNRIDG</sequence>
<dbReference type="Gene3D" id="1.20.1530.20">
    <property type="match status" value="1"/>
</dbReference>
<keyword evidence="1" id="KW-1133">Transmembrane helix</keyword>
<dbReference type="PIRSF" id="PIRSF026166">
    <property type="entry name" value="UCP026166"/>
    <property type="match status" value="1"/>
</dbReference>
<keyword evidence="3" id="KW-1185">Reference proteome</keyword>
<dbReference type="RefSeq" id="WP_236133928.1">
    <property type="nucleotide sequence ID" value="NZ_JAKGTH010000008.1"/>
</dbReference>
<organism evidence="2 3">
    <name type="scientific">Gillisia lutea</name>
    <dbReference type="NCBI Taxonomy" id="2909668"/>
    <lineage>
        <taxon>Bacteria</taxon>
        <taxon>Pseudomonadati</taxon>
        <taxon>Bacteroidota</taxon>
        <taxon>Flavobacteriia</taxon>
        <taxon>Flavobacteriales</taxon>
        <taxon>Flavobacteriaceae</taxon>
        <taxon>Gillisia</taxon>
    </lineage>
</organism>
<feature type="transmembrane region" description="Helical" evidence="1">
    <location>
        <begin position="277"/>
        <end position="298"/>
    </location>
</feature>
<dbReference type="Pfam" id="PF13593">
    <property type="entry name" value="SBF_like"/>
    <property type="match status" value="1"/>
</dbReference>
<dbReference type="Proteomes" id="UP001179363">
    <property type="component" value="Unassembled WGS sequence"/>
</dbReference>
<evidence type="ECO:0000313" key="2">
    <source>
        <dbReference type="EMBL" id="MCF4101782.1"/>
    </source>
</evidence>
<comment type="caution">
    <text evidence="2">The sequence shown here is derived from an EMBL/GenBank/DDBJ whole genome shotgun (WGS) entry which is preliminary data.</text>
</comment>
<gene>
    <name evidence="2" type="ORF">L1I30_08905</name>
</gene>
<accession>A0ABS9EHJ3</accession>
<keyword evidence="1" id="KW-0472">Membrane</keyword>
<feature type="transmembrane region" description="Helical" evidence="1">
    <location>
        <begin position="124"/>
        <end position="146"/>
    </location>
</feature>
<dbReference type="PANTHER" id="PTHR18640">
    <property type="entry name" value="SOLUTE CARRIER FAMILY 10 MEMBER 7"/>
    <property type="match status" value="1"/>
</dbReference>
<feature type="transmembrane region" description="Helical" evidence="1">
    <location>
        <begin position="31"/>
        <end position="50"/>
    </location>
</feature>
<protein>
    <submittedName>
        <fullName evidence="2">Bile acid:sodium symporter</fullName>
    </submittedName>
</protein>
<evidence type="ECO:0000256" key="1">
    <source>
        <dbReference type="SAM" id="Phobius"/>
    </source>
</evidence>
<dbReference type="InterPro" id="IPR038770">
    <property type="entry name" value="Na+/solute_symporter_sf"/>
</dbReference>